<dbReference type="InterPro" id="IPR001314">
    <property type="entry name" value="Peptidase_S1A"/>
</dbReference>
<evidence type="ECO:0000313" key="6">
    <source>
        <dbReference type="EMBL" id="CCH27958.1"/>
    </source>
</evidence>
<name>K0JUQ7_SACES</name>
<dbReference type="GO" id="GO:0005576">
    <property type="term" value="C:extracellular region"/>
    <property type="evidence" value="ECO:0007669"/>
    <property type="project" value="InterPro"/>
</dbReference>
<dbReference type="eggNOG" id="COG5640">
    <property type="taxonomic scope" value="Bacteria"/>
</dbReference>
<dbReference type="OrthoDB" id="3657335at2"/>
<dbReference type="AlphaFoldDB" id="K0JUQ7"/>
<keyword evidence="3" id="KW-0720">Serine protease</keyword>
<dbReference type="InterPro" id="IPR050430">
    <property type="entry name" value="Peptidase_S1"/>
</dbReference>
<dbReference type="SUPFAM" id="SSF51055">
    <property type="entry name" value="Carbohydrate binding domain"/>
    <property type="match status" value="1"/>
</dbReference>
<evidence type="ECO:0000313" key="7">
    <source>
        <dbReference type="Proteomes" id="UP000006281"/>
    </source>
</evidence>
<dbReference type="STRING" id="1179773.BN6_06290"/>
<dbReference type="PATRIC" id="fig|1179773.3.peg.634"/>
<dbReference type="PRINTS" id="PR00722">
    <property type="entry name" value="CHYMOTRYPSIN"/>
</dbReference>
<dbReference type="BioCyc" id="SESP1179773:BN6_RS03100-MONOMER"/>
<dbReference type="InterPro" id="IPR001254">
    <property type="entry name" value="Trypsin_dom"/>
</dbReference>
<organism evidence="6 7">
    <name type="scientific">Saccharothrix espanaensis (strain ATCC 51144 / DSM 44229 / JCM 9112 / NBRC 15066 / NRRL 15764)</name>
    <dbReference type="NCBI Taxonomy" id="1179773"/>
    <lineage>
        <taxon>Bacteria</taxon>
        <taxon>Bacillati</taxon>
        <taxon>Actinomycetota</taxon>
        <taxon>Actinomycetes</taxon>
        <taxon>Pseudonocardiales</taxon>
        <taxon>Pseudonocardiaceae</taxon>
        <taxon>Saccharothrix</taxon>
    </lineage>
</organism>
<dbReference type="PROSITE" id="PS50240">
    <property type="entry name" value="TRYPSIN_DOM"/>
    <property type="match status" value="1"/>
</dbReference>
<dbReference type="RefSeq" id="WP_015098072.1">
    <property type="nucleotide sequence ID" value="NC_019673.1"/>
</dbReference>
<accession>K0JUQ7</accession>
<gene>
    <name evidence="6" type="ordered locus">BN6_06290</name>
</gene>
<dbReference type="PROSITE" id="PS00134">
    <property type="entry name" value="TRYPSIN_HIS"/>
    <property type="match status" value="1"/>
</dbReference>
<evidence type="ECO:0000256" key="2">
    <source>
        <dbReference type="ARBA" id="ARBA00023157"/>
    </source>
</evidence>
<evidence type="ECO:0000256" key="4">
    <source>
        <dbReference type="SAM" id="SignalP"/>
    </source>
</evidence>
<dbReference type="PROSITE" id="PS00135">
    <property type="entry name" value="TRYPSIN_SER"/>
    <property type="match status" value="1"/>
</dbReference>
<dbReference type="Gene3D" id="2.40.10.10">
    <property type="entry name" value="Trypsin-like serine proteases"/>
    <property type="match status" value="1"/>
</dbReference>
<dbReference type="GO" id="GO:0004553">
    <property type="term" value="F:hydrolase activity, hydrolyzing O-glycosyl compounds"/>
    <property type="evidence" value="ECO:0007669"/>
    <property type="project" value="InterPro"/>
</dbReference>
<dbReference type="InterPro" id="IPR043504">
    <property type="entry name" value="Peptidase_S1_PA_chymotrypsin"/>
</dbReference>
<proteinExistence type="inferred from homology"/>
<dbReference type="InterPro" id="IPR009003">
    <property type="entry name" value="Peptidase_S1_PA"/>
</dbReference>
<dbReference type="InterPro" id="IPR036573">
    <property type="entry name" value="CBM_sf_5/12"/>
</dbReference>
<comment type="similarity">
    <text evidence="1">Belongs to the peptidase S1 family.</text>
</comment>
<dbReference type="GO" id="GO:0006508">
    <property type="term" value="P:proteolysis"/>
    <property type="evidence" value="ECO:0007669"/>
    <property type="project" value="UniProtKB-KW"/>
</dbReference>
<dbReference type="SMART" id="SM00020">
    <property type="entry name" value="Tryp_SPc"/>
    <property type="match status" value="1"/>
</dbReference>
<reference evidence="6 7" key="1">
    <citation type="journal article" date="2012" name="BMC Genomics">
        <title>Complete genome sequence of Saccharothrix espanaensis DSM 44229T and comparison to the other completely sequenced Pseudonocardiaceae.</title>
        <authorList>
            <person name="Strobel T."/>
            <person name="Al-Dilaimi A."/>
            <person name="Blom J."/>
            <person name="Gessner A."/>
            <person name="Kalinowski J."/>
            <person name="Luzhetska M."/>
            <person name="Puhler A."/>
            <person name="Szczepanowski R."/>
            <person name="Bechthold A."/>
            <person name="Ruckert C."/>
        </authorList>
    </citation>
    <scope>NUCLEOTIDE SEQUENCE [LARGE SCALE GENOMIC DNA]</scope>
    <source>
        <strain evidence="7">ATCC 51144 / DSM 44229 / JCM 9112 / NBRC 15066 / NRRL 15764</strain>
    </source>
</reference>
<feature type="chain" id="PRO_5003834370" evidence="4">
    <location>
        <begin position="29"/>
        <end position="318"/>
    </location>
</feature>
<dbReference type="SUPFAM" id="SSF50494">
    <property type="entry name" value="Trypsin-like serine proteases"/>
    <property type="match status" value="1"/>
</dbReference>
<dbReference type="GO" id="GO:0004252">
    <property type="term" value="F:serine-type endopeptidase activity"/>
    <property type="evidence" value="ECO:0007669"/>
    <property type="project" value="InterPro"/>
</dbReference>
<feature type="domain" description="Peptidase S1" evidence="5">
    <location>
        <begin position="35"/>
        <end position="262"/>
    </location>
</feature>
<dbReference type="EMBL" id="HE804045">
    <property type="protein sequence ID" value="CCH27958.1"/>
    <property type="molecule type" value="Genomic_DNA"/>
</dbReference>
<dbReference type="HOGENOM" id="CLU_006842_7_5_11"/>
<dbReference type="KEGG" id="sesp:BN6_06290"/>
<dbReference type="eggNOG" id="COG3979">
    <property type="taxonomic scope" value="Bacteria"/>
</dbReference>
<dbReference type="CDD" id="cd12215">
    <property type="entry name" value="ChiC_BD"/>
    <property type="match status" value="1"/>
</dbReference>
<protein>
    <submittedName>
        <fullName evidence="6">Secreted trypsin-like serine protease</fullName>
    </submittedName>
</protein>
<dbReference type="FunFam" id="2.40.10.10:FF:000068">
    <property type="entry name" value="transmembrane protease serine 2"/>
    <property type="match status" value="1"/>
</dbReference>
<dbReference type="PANTHER" id="PTHR24276:SF91">
    <property type="entry name" value="AT26814P-RELATED"/>
    <property type="match status" value="1"/>
</dbReference>
<dbReference type="Pfam" id="PF00089">
    <property type="entry name" value="Trypsin"/>
    <property type="match status" value="1"/>
</dbReference>
<dbReference type="InterPro" id="IPR033116">
    <property type="entry name" value="TRYPSIN_SER"/>
</dbReference>
<keyword evidence="3 6" id="KW-0645">Protease</keyword>
<keyword evidence="4" id="KW-0732">Signal</keyword>
<keyword evidence="2" id="KW-1015">Disulfide bond</keyword>
<dbReference type="GO" id="GO:0030246">
    <property type="term" value="F:carbohydrate binding"/>
    <property type="evidence" value="ECO:0007669"/>
    <property type="project" value="InterPro"/>
</dbReference>
<dbReference type="CDD" id="cd00190">
    <property type="entry name" value="Tryp_SPc"/>
    <property type="match status" value="1"/>
</dbReference>
<evidence type="ECO:0000259" key="5">
    <source>
        <dbReference type="PROSITE" id="PS50240"/>
    </source>
</evidence>
<sequence length="318" mass="33710">MSLRTLLRAALVPVAAAAAFAAMPVANADPVTPYIVGGGNATETYSFMGSIQLNGRHGCGASLVSAQWMVTAGHCTYNQQSPIQPSQMRVRVGSTQWSSGGTLAGVSQIVRHPNYRPGGSQQYDIALLRLSTSVSQAPISLGDSSPAANTAVRLIGWGQTCNTPQCGQPPTNLKQLDTRINPDSMCTNEFNGSHELCVYSTTSQTACYGDSGGPMVQKVGAEWRLLGATSRAGVVNQTCGSGQATIYTDVVAFTQWIQSTTGGGTPNPPGCSTSEWNPAQYYPPGSTVAYRGYQWRNPYWSYGEAPGQSYAWQRVGEC</sequence>
<evidence type="ECO:0000256" key="1">
    <source>
        <dbReference type="ARBA" id="ARBA00007664"/>
    </source>
</evidence>
<dbReference type="GO" id="GO:0005975">
    <property type="term" value="P:carbohydrate metabolic process"/>
    <property type="evidence" value="ECO:0007669"/>
    <property type="project" value="InterPro"/>
</dbReference>
<dbReference type="Proteomes" id="UP000006281">
    <property type="component" value="Chromosome"/>
</dbReference>
<evidence type="ECO:0000256" key="3">
    <source>
        <dbReference type="RuleBase" id="RU363034"/>
    </source>
</evidence>
<keyword evidence="7" id="KW-1185">Reference proteome</keyword>
<dbReference type="Gene3D" id="2.10.10.20">
    <property type="entry name" value="Carbohydrate-binding module superfamily 5/12"/>
    <property type="match status" value="1"/>
</dbReference>
<keyword evidence="3" id="KW-0378">Hydrolase</keyword>
<dbReference type="PANTHER" id="PTHR24276">
    <property type="entry name" value="POLYSERASE-RELATED"/>
    <property type="match status" value="1"/>
</dbReference>
<dbReference type="InterPro" id="IPR018114">
    <property type="entry name" value="TRYPSIN_HIS"/>
</dbReference>
<feature type="signal peptide" evidence="4">
    <location>
        <begin position="1"/>
        <end position="28"/>
    </location>
</feature>